<feature type="domain" description="OTU" evidence="2">
    <location>
        <begin position="180"/>
        <end position="318"/>
    </location>
</feature>
<reference evidence="4" key="1">
    <citation type="journal article" date="2013" name="Proc. Natl. Acad. Sci. U.S.A.">
        <title>Genome structure and metabolic features in the red seaweed Chondrus crispus shed light on evolution of the Archaeplastida.</title>
        <authorList>
            <person name="Collen J."/>
            <person name="Porcel B."/>
            <person name="Carre W."/>
            <person name="Ball S.G."/>
            <person name="Chaparro C."/>
            <person name="Tonon T."/>
            <person name="Barbeyron T."/>
            <person name="Michel G."/>
            <person name="Noel B."/>
            <person name="Valentin K."/>
            <person name="Elias M."/>
            <person name="Artiguenave F."/>
            <person name="Arun A."/>
            <person name="Aury J.M."/>
            <person name="Barbosa-Neto J.F."/>
            <person name="Bothwell J.H."/>
            <person name="Bouget F.Y."/>
            <person name="Brillet L."/>
            <person name="Cabello-Hurtado F."/>
            <person name="Capella-Gutierrez S."/>
            <person name="Charrier B."/>
            <person name="Cladiere L."/>
            <person name="Cock J.M."/>
            <person name="Coelho S.M."/>
            <person name="Colleoni C."/>
            <person name="Czjzek M."/>
            <person name="Da Silva C."/>
            <person name="Delage L."/>
            <person name="Denoeud F."/>
            <person name="Deschamps P."/>
            <person name="Dittami S.M."/>
            <person name="Gabaldon T."/>
            <person name="Gachon C.M."/>
            <person name="Groisillier A."/>
            <person name="Herve C."/>
            <person name="Jabbari K."/>
            <person name="Katinka M."/>
            <person name="Kloareg B."/>
            <person name="Kowalczyk N."/>
            <person name="Labadie K."/>
            <person name="Leblanc C."/>
            <person name="Lopez P.J."/>
            <person name="McLachlan D.H."/>
            <person name="Meslet-Cladiere L."/>
            <person name="Moustafa A."/>
            <person name="Nehr Z."/>
            <person name="Nyvall Collen P."/>
            <person name="Panaud O."/>
            <person name="Partensky F."/>
            <person name="Poulain J."/>
            <person name="Rensing S.A."/>
            <person name="Rousvoal S."/>
            <person name="Samson G."/>
            <person name="Symeonidi A."/>
            <person name="Weissenbach J."/>
            <person name="Zambounis A."/>
            <person name="Wincker P."/>
            <person name="Boyen C."/>
        </authorList>
    </citation>
    <scope>NUCLEOTIDE SEQUENCE [LARGE SCALE GENOMIC DNA]</scope>
    <source>
        <strain evidence="4">cv. Stackhouse</strain>
    </source>
</reference>
<dbReference type="RefSeq" id="XP_005714565.1">
    <property type="nucleotide sequence ID" value="XM_005714508.1"/>
</dbReference>
<feature type="compositionally biased region" description="Basic and acidic residues" evidence="1">
    <location>
        <begin position="61"/>
        <end position="99"/>
    </location>
</feature>
<evidence type="ECO:0000313" key="3">
    <source>
        <dbReference type="EMBL" id="CDF34746.1"/>
    </source>
</evidence>
<protein>
    <recommendedName>
        <fullName evidence="2">OTU domain-containing protein</fullName>
    </recommendedName>
</protein>
<dbReference type="PANTHER" id="PTHR12419">
    <property type="entry name" value="OTU DOMAIN CONTAINING PROTEIN"/>
    <property type="match status" value="1"/>
</dbReference>
<dbReference type="GeneID" id="17322277"/>
<organism evidence="3 4">
    <name type="scientific">Chondrus crispus</name>
    <name type="common">Carrageen Irish moss</name>
    <name type="synonym">Polymorpha crispa</name>
    <dbReference type="NCBI Taxonomy" id="2769"/>
    <lineage>
        <taxon>Eukaryota</taxon>
        <taxon>Rhodophyta</taxon>
        <taxon>Florideophyceae</taxon>
        <taxon>Rhodymeniophycidae</taxon>
        <taxon>Gigartinales</taxon>
        <taxon>Gigartinaceae</taxon>
        <taxon>Chondrus</taxon>
    </lineage>
</organism>
<keyword evidence="4" id="KW-1185">Reference proteome</keyword>
<name>R7QBE9_CHOCR</name>
<dbReference type="PROSITE" id="PS50802">
    <property type="entry name" value="OTU"/>
    <property type="match status" value="1"/>
</dbReference>
<dbReference type="PANTHER" id="PTHR12419:SF10">
    <property type="entry name" value="DEUBIQUITINASE OTUD6B"/>
    <property type="match status" value="1"/>
</dbReference>
<evidence type="ECO:0000313" key="4">
    <source>
        <dbReference type="Proteomes" id="UP000012073"/>
    </source>
</evidence>
<dbReference type="Proteomes" id="UP000012073">
    <property type="component" value="Unassembled WGS sequence"/>
</dbReference>
<dbReference type="Gene3D" id="3.90.70.80">
    <property type="match status" value="1"/>
</dbReference>
<dbReference type="GO" id="GO:0016579">
    <property type="term" value="P:protein deubiquitination"/>
    <property type="evidence" value="ECO:0007669"/>
    <property type="project" value="TreeGrafter"/>
</dbReference>
<feature type="compositionally biased region" description="Basic and acidic residues" evidence="1">
    <location>
        <begin position="142"/>
        <end position="154"/>
    </location>
</feature>
<dbReference type="InterPro" id="IPR003323">
    <property type="entry name" value="OTU_dom"/>
</dbReference>
<dbReference type="OrthoDB" id="5749at2759"/>
<dbReference type="PhylomeDB" id="R7QBE9"/>
<dbReference type="EMBL" id="HG001706">
    <property type="protein sequence ID" value="CDF34746.1"/>
    <property type="molecule type" value="Genomic_DNA"/>
</dbReference>
<evidence type="ECO:0000259" key="2">
    <source>
        <dbReference type="PROSITE" id="PS50802"/>
    </source>
</evidence>
<feature type="compositionally biased region" description="Polar residues" evidence="1">
    <location>
        <begin position="8"/>
        <end position="23"/>
    </location>
</feature>
<accession>R7QBE9</accession>
<gene>
    <name evidence="3" type="ORF">CHC_T00003662001</name>
</gene>
<proteinExistence type="predicted"/>
<dbReference type="InterPro" id="IPR038765">
    <property type="entry name" value="Papain-like_cys_pep_sf"/>
</dbReference>
<evidence type="ECO:0000256" key="1">
    <source>
        <dbReference type="SAM" id="MobiDB-lite"/>
    </source>
</evidence>
<sequence>MTLHDGETSLSTSVTRNDASIATDTPAGQDDEEVILPRISKSQVLARQEEERKHLKKKSERLRSSIPKKDRAGRARAAEDAAEEEKRLLEAQALERLESGIEEEEAEPTDIANPQLPESNEVAQRLGGRTESKAARRRRKKAEKEAESQRRVEAEQASMGPSPKYLETAAIQAQLKSKSMRIQPIMADGHCLYSAVAHQMGTTDLSSPVPASVQDLRNVTADYLMSHKDDYMPFLETVQGDEELFKKYCDDLRNEPVWGGQVELRALAEILQTEIDVYAANLPIVKMGKQTESRPVLRVSFHRHYLGLGEHYNSIVPA</sequence>
<dbReference type="KEGG" id="ccp:CHC_T00003662001"/>
<dbReference type="SUPFAM" id="SSF54001">
    <property type="entry name" value="Cysteine proteinases"/>
    <property type="match status" value="1"/>
</dbReference>
<dbReference type="GO" id="GO:0004843">
    <property type="term" value="F:cysteine-type deubiquitinase activity"/>
    <property type="evidence" value="ECO:0007669"/>
    <property type="project" value="TreeGrafter"/>
</dbReference>
<dbReference type="Gramene" id="CDF34746">
    <property type="protein sequence ID" value="CDF34746"/>
    <property type="gene ID" value="CHC_T00003662001"/>
</dbReference>
<dbReference type="OMA" id="YELGAHY"/>
<dbReference type="InterPro" id="IPR050704">
    <property type="entry name" value="Peptidase_C85-like"/>
</dbReference>
<dbReference type="Pfam" id="PF02338">
    <property type="entry name" value="OTU"/>
    <property type="match status" value="1"/>
</dbReference>
<dbReference type="CDD" id="cd22748">
    <property type="entry name" value="OTU_OTUD6-like"/>
    <property type="match status" value="1"/>
</dbReference>
<feature type="region of interest" description="Disordered" evidence="1">
    <location>
        <begin position="1"/>
        <end position="161"/>
    </location>
</feature>
<dbReference type="AlphaFoldDB" id="R7QBE9"/>